<evidence type="ECO:0000313" key="3">
    <source>
        <dbReference type="Proteomes" id="UP000000346"/>
    </source>
</evidence>
<dbReference type="Gene3D" id="1.20.120.330">
    <property type="entry name" value="Nucleotidyltransferases domain 2"/>
    <property type="match status" value="1"/>
</dbReference>
<keyword evidence="3" id="KW-1185">Reference proteome</keyword>
<accession>D9Q2Z9</accession>
<dbReference type="InParanoid" id="D9Q2Z9"/>
<dbReference type="EMBL" id="CP001742">
    <property type="protein sequence ID" value="ADL19687.1"/>
    <property type="molecule type" value="Genomic_DNA"/>
</dbReference>
<protein>
    <recommendedName>
        <fullName evidence="1">HEPN domain-containing protein</fullName>
    </recommendedName>
</protein>
<dbReference type="HOGENOM" id="CLU_1922669_0_0_2"/>
<dbReference type="Pfam" id="PF05168">
    <property type="entry name" value="HEPN"/>
    <property type="match status" value="1"/>
</dbReference>
<dbReference type="Proteomes" id="UP000000346">
    <property type="component" value="Chromosome"/>
</dbReference>
<dbReference type="RefSeq" id="WP_013267199.1">
    <property type="nucleotide sequence ID" value="NC_014374.1"/>
</dbReference>
<feature type="domain" description="HEPN" evidence="1">
    <location>
        <begin position="3"/>
        <end position="122"/>
    </location>
</feature>
<gene>
    <name evidence="2" type="ordered locus">ASAC_1282</name>
</gene>
<sequence>MSLRYGEELLRSAEKHLKAGLYGISCYESRQAALSSLAMLGARSSHSLREAYAEAVKRGAPRDPQLPACLGVLDSLSIITSDACDDACSDELPGGYEASEATEEDAVKALECARVIIEYVRRALGVPSRPTR</sequence>
<dbReference type="eggNOG" id="arCOG01191">
    <property type="taxonomic scope" value="Archaea"/>
</dbReference>
<dbReference type="InterPro" id="IPR007842">
    <property type="entry name" value="HEPN_dom"/>
</dbReference>
<dbReference type="STRING" id="666510.ASAC_1282"/>
<dbReference type="KEGG" id="asc:ASAC_1282"/>
<evidence type="ECO:0000313" key="2">
    <source>
        <dbReference type="EMBL" id="ADL19687.1"/>
    </source>
</evidence>
<dbReference type="SUPFAM" id="SSF81593">
    <property type="entry name" value="Nucleotidyltransferase substrate binding subunit/domain"/>
    <property type="match status" value="1"/>
</dbReference>
<organism evidence="2 3">
    <name type="scientific">Acidilobus saccharovorans (strain DSM 16705 / JCM 18335 / VKM B-2471 / 345-15)</name>
    <dbReference type="NCBI Taxonomy" id="666510"/>
    <lineage>
        <taxon>Archaea</taxon>
        <taxon>Thermoproteota</taxon>
        <taxon>Thermoprotei</taxon>
        <taxon>Acidilobales</taxon>
        <taxon>Acidilobaceae</taxon>
        <taxon>Acidilobus</taxon>
    </lineage>
</organism>
<evidence type="ECO:0000259" key="1">
    <source>
        <dbReference type="Pfam" id="PF05168"/>
    </source>
</evidence>
<dbReference type="AlphaFoldDB" id="D9Q2Z9"/>
<dbReference type="GeneID" id="9499537"/>
<dbReference type="OrthoDB" id="376790at2157"/>
<reference evidence="2 3" key="1">
    <citation type="journal article" date="2010" name="Appl. Environ. Microbiol.">
        <title>The genome sequence of the crenarchaeon Acidilobus saccharovorans supports a new order, Acidilobales, and suggests an important ecological role in terrestrial acidic hot springs.</title>
        <authorList>
            <person name="Mardanov A.V."/>
            <person name="Svetlitchnyi V.A."/>
            <person name="Beletsky A.V."/>
            <person name="Prokofeva M.I."/>
            <person name="Bonch-Osmolovskaya E.A."/>
            <person name="Ravin N.V."/>
            <person name="Skryabin K.G."/>
        </authorList>
    </citation>
    <scope>NUCLEOTIDE SEQUENCE [LARGE SCALE GENOMIC DNA]</scope>
    <source>
        <strain evidence="3">DSM 16705 / JCM 18335 / VKM B-2471 / 345-15</strain>
    </source>
</reference>
<proteinExistence type="predicted"/>
<name>D9Q2Z9_ACIS3</name>